<dbReference type="RefSeq" id="WP_306979176.1">
    <property type="nucleotide sequence ID" value="NZ_JAUSUA010000001.1"/>
</dbReference>
<feature type="transmembrane region" description="Helical" evidence="1">
    <location>
        <begin position="175"/>
        <end position="192"/>
    </location>
</feature>
<feature type="transmembrane region" description="Helical" evidence="1">
    <location>
        <begin position="133"/>
        <end position="154"/>
    </location>
</feature>
<dbReference type="Proteomes" id="UP001225034">
    <property type="component" value="Unassembled WGS sequence"/>
</dbReference>
<protein>
    <submittedName>
        <fullName evidence="2">Membrane protein YesL</fullName>
    </submittedName>
</protein>
<evidence type="ECO:0000313" key="3">
    <source>
        <dbReference type="Proteomes" id="UP001225034"/>
    </source>
</evidence>
<dbReference type="EMBL" id="JAUSUA010000001">
    <property type="protein sequence ID" value="MDQ0205470.1"/>
    <property type="molecule type" value="Genomic_DNA"/>
</dbReference>
<feature type="transmembrane region" description="Helical" evidence="1">
    <location>
        <begin position="198"/>
        <end position="219"/>
    </location>
</feature>
<feature type="transmembrane region" description="Helical" evidence="1">
    <location>
        <begin position="102"/>
        <end position="121"/>
    </location>
</feature>
<reference evidence="2 3" key="1">
    <citation type="submission" date="2023-07" db="EMBL/GenBank/DDBJ databases">
        <title>Genomic Encyclopedia of Type Strains, Phase IV (KMG-IV): sequencing the most valuable type-strain genomes for metagenomic binning, comparative biology and taxonomic classification.</title>
        <authorList>
            <person name="Goeker M."/>
        </authorList>
    </citation>
    <scope>NUCLEOTIDE SEQUENCE [LARGE SCALE GENOMIC DNA]</scope>
    <source>
        <strain evidence="2 3">DSM 19154</strain>
    </source>
</reference>
<gene>
    <name evidence="2" type="ORF">J2S05_000244</name>
</gene>
<accession>A0ABT9YDB3</accession>
<sequence length="230" mass="26500">MNTPREQEFGAGFLFQFTNRVYWLLILNFCFVLANGLFLFFVMSLQPDLSNVIFYYLALIPSGPAIAALLYATLKLIQENEESPFRDFIHAYKVNFKDTLKFWIPIVTFLCISIVNINYLSNQSTVLSEIMTMALFMVILFLSVLTIQMFIINAKLTFKTKDLFRVAIYSSFKNIKITAGNAAIMFLFWVLLSSTSDFLLLFLGSVLAYLIMLNSRALLRSIEDQFCHKE</sequence>
<name>A0ABT9YDB3_9BACI</name>
<evidence type="ECO:0000256" key="1">
    <source>
        <dbReference type="SAM" id="Phobius"/>
    </source>
</evidence>
<keyword evidence="1" id="KW-1133">Transmembrane helix</keyword>
<keyword evidence="1" id="KW-0812">Transmembrane</keyword>
<evidence type="ECO:0000313" key="2">
    <source>
        <dbReference type="EMBL" id="MDQ0205470.1"/>
    </source>
</evidence>
<feature type="transmembrane region" description="Helical" evidence="1">
    <location>
        <begin position="21"/>
        <end position="41"/>
    </location>
</feature>
<dbReference type="Pfam" id="PF04854">
    <property type="entry name" value="DUF624"/>
    <property type="match status" value="1"/>
</dbReference>
<proteinExistence type="predicted"/>
<keyword evidence="1" id="KW-0472">Membrane</keyword>
<dbReference type="InterPro" id="IPR006938">
    <property type="entry name" value="DUF624"/>
</dbReference>
<organism evidence="2 3">
    <name type="scientific">Alkalicoccobacillus murimartini</name>
    <dbReference type="NCBI Taxonomy" id="171685"/>
    <lineage>
        <taxon>Bacteria</taxon>
        <taxon>Bacillati</taxon>
        <taxon>Bacillota</taxon>
        <taxon>Bacilli</taxon>
        <taxon>Bacillales</taxon>
        <taxon>Bacillaceae</taxon>
        <taxon>Alkalicoccobacillus</taxon>
    </lineage>
</organism>
<comment type="caution">
    <text evidence="2">The sequence shown here is derived from an EMBL/GenBank/DDBJ whole genome shotgun (WGS) entry which is preliminary data.</text>
</comment>
<feature type="transmembrane region" description="Helical" evidence="1">
    <location>
        <begin position="53"/>
        <end position="74"/>
    </location>
</feature>
<keyword evidence="3" id="KW-1185">Reference proteome</keyword>